<dbReference type="HOGENOM" id="CLU_023926_1_0_1"/>
<keyword evidence="6" id="KW-1185">Reference proteome</keyword>
<dbReference type="Gene3D" id="4.10.240.10">
    <property type="entry name" value="Zn(2)-C6 fungal-type DNA-binding domain"/>
    <property type="match status" value="1"/>
</dbReference>
<dbReference type="KEGG" id="fpu:FPSE_05968"/>
<dbReference type="Pfam" id="PF00172">
    <property type="entry name" value="Zn_clus"/>
    <property type="match status" value="1"/>
</dbReference>
<keyword evidence="2" id="KW-0539">Nucleus</keyword>
<proteinExistence type="predicted"/>
<dbReference type="OrthoDB" id="5121955at2759"/>
<evidence type="ECO:0000256" key="1">
    <source>
        <dbReference type="ARBA" id="ARBA00022723"/>
    </source>
</evidence>
<accession>K3W0B2</accession>
<dbReference type="SMART" id="SM00066">
    <property type="entry name" value="GAL4"/>
    <property type="match status" value="1"/>
</dbReference>
<reference evidence="5 6" key="1">
    <citation type="journal article" date="2012" name="PLoS Pathog.">
        <title>Comparative pathogenomics reveals horizontally acquired novel virulence genes in fungi infecting cereal hosts.</title>
        <authorList>
            <person name="Gardiner D.M."/>
            <person name="McDonald M.C."/>
            <person name="Covarelli L."/>
            <person name="Solomon P.S."/>
            <person name="Rusu A.G."/>
            <person name="Marshall M."/>
            <person name="Kazan K."/>
            <person name="Chakraborty S."/>
            <person name="McDonald B.A."/>
            <person name="Manners J.M."/>
        </authorList>
    </citation>
    <scope>NUCLEOTIDE SEQUENCE [LARGE SCALE GENOMIC DNA]</scope>
    <source>
        <strain evidence="5 6">CS3096</strain>
    </source>
</reference>
<dbReference type="PROSITE" id="PS50048">
    <property type="entry name" value="ZN2_CY6_FUNGAL_2"/>
    <property type="match status" value="1"/>
</dbReference>
<dbReference type="InterPro" id="IPR001138">
    <property type="entry name" value="Zn2Cys6_DnaBD"/>
</dbReference>
<dbReference type="SUPFAM" id="SSF57701">
    <property type="entry name" value="Zn2/Cys6 DNA-binding domain"/>
    <property type="match status" value="1"/>
</dbReference>
<dbReference type="RefSeq" id="XP_009257361.1">
    <property type="nucleotide sequence ID" value="XM_009259086.1"/>
</dbReference>
<dbReference type="EMBL" id="AFNW01000126">
    <property type="protein sequence ID" value="EKJ73845.1"/>
    <property type="molecule type" value="Genomic_DNA"/>
</dbReference>
<dbReference type="eggNOG" id="ENOG502SIT4">
    <property type="taxonomic scope" value="Eukaryota"/>
</dbReference>
<dbReference type="AlphaFoldDB" id="K3W0B2"/>
<gene>
    <name evidence="5" type="ORF">FPSE_05968</name>
</gene>
<dbReference type="InterPro" id="IPR036864">
    <property type="entry name" value="Zn2-C6_fun-type_DNA-bd_sf"/>
</dbReference>
<dbReference type="CDD" id="cd00067">
    <property type="entry name" value="GAL4"/>
    <property type="match status" value="1"/>
</dbReference>
<sequence>MPRPSAPKITKACMPCRARKIKCDAASIGLPCSSCVSRETTGDCVLSTRKRRTLQGRSTESRGDLPEDHGLIPTPVSHNRLSYTHSNATDHSNTPPTDRSIHASEGGSSHAHNSPGPLEIHLPRRPQPDLLYMNILQDTVNKTAAGPGEAGNVAGTDNDNCLQTQMRGWNPLLQLDDVDNEYLAKKGVFKLPAPQHMDAFVKVYFDHVYPFAPILNRVEFMESYRSGDCSLFLLHAISTAACSYVPIEVIQECGYTDRSAAHVAFFLKAKLFHDFHCQGGSLPMLQGCMILGDFVPDHPSDRDFHYWFYNSVRWASRLGLHNTNVRPRNEESQKLYRRIWWVLHNIDVFYFFVNTQNLRLLATAPPIEPLTNDDWEEEDLRLLSHLLSPITHQQKASLVAHSELAQIFGTLTKTISSEPQKDMQRVMQPLDRWRMSLPAKMNPNDSSTNDEMFECVVCRSLRRGRWGIRSEDVRKWARERFRDATLELDSILKKVLLSGIIKKIPTTFITTIAALLALHIESALDSSQSDIARSMARVSIQFTMLALNQIQDTPAIKRALPAFEMVLSKNKLYPSSLHDVAQVETHGLQEGNVEDESTHVAIQSDPSFPQDINDQISFLGGDITGFEFFDRWQMEQLDFTGIMR</sequence>
<dbReference type="PANTHER" id="PTHR47425:SF2">
    <property type="entry name" value="FARB-RELATED"/>
    <property type="match status" value="1"/>
</dbReference>
<dbReference type="Proteomes" id="UP000007978">
    <property type="component" value="Chromosome 2"/>
</dbReference>
<feature type="compositionally biased region" description="Polar residues" evidence="3">
    <location>
        <begin position="76"/>
        <end position="97"/>
    </location>
</feature>
<dbReference type="GeneID" id="20364586"/>
<feature type="region of interest" description="Disordered" evidence="3">
    <location>
        <begin position="53"/>
        <end position="124"/>
    </location>
</feature>
<dbReference type="GO" id="GO:0008270">
    <property type="term" value="F:zinc ion binding"/>
    <property type="evidence" value="ECO:0007669"/>
    <property type="project" value="InterPro"/>
</dbReference>
<comment type="caution">
    <text evidence="5">The sequence shown here is derived from an EMBL/GenBank/DDBJ whole genome shotgun (WGS) entry which is preliminary data.</text>
</comment>
<organism evidence="5 6">
    <name type="scientific">Fusarium pseudograminearum (strain CS3096)</name>
    <name type="common">Wheat and barley crown-rot fungus</name>
    <dbReference type="NCBI Taxonomy" id="1028729"/>
    <lineage>
        <taxon>Eukaryota</taxon>
        <taxon>Fungi</taxon>
        <taxon>Dikarya</taxon>
        <taxon>Ascomycota</taxon>
        <taxon>Pezizomycotina</taxon>
        <taxon>Sordariomycetes</taxon>
        <taxon>Hypocreomycetidae</taxon>
        <taxon>Hypocreales</taxon>
        <taxon>Nectriaceae</taxon>
        <taxon>Fusarium</taxon>
    </lineage>
</organism>
<dbReference type="PROSITE" id="PS00463">
    <property type="entry name" value="ZN2_CY6_FUNGAL_1"/>
    <property type="match status" value="1"/>
</dbReference>
<dbReference type="InterPro" id="IPR007219">
    <property type="entry name" value="XnlR_reg_dom"/>
</dbReference>
<dbReference type="Pfam" id="PF04082">
    <property type="entry name" value="Fungal_trans"/>
    <property type="match status" value="1"/>
</dbReference>
<dbReference type="GO" id="GO:0006351">
    <property type="term" value="P:DNA-templated transcription"/>
    <property type="evidence" value="ECO:0007669"/>
    <property type="project" value="InterPro"/>
</dbReference>
<dbReference type="CDD" id="cd12148">
    <property type="entry name" value="fungal_TF_MHR"/>
    <property type="match status" value="1"/>
</dbReference>
<name>K3W0B2_FUSPC</name>
<evidence type="ECO:0000259" key="4">
    <source>
        <dbReference type="PROSITE" id="PS50048"/>
    </source>
</evidence>
<dbReference type="GO" id="GO:0000981">
    <property type="term" value="F:DNA-binding transcription factor activity, RNA polymerase II-specific"/>
    <property type="evidence" value="ECO:0007669"/>
    <property type="project" value="InterPro"/>
</dbReference>
<evidence type="ECO:0000313" key="6">
    <source>
        <dbReference type="Proteomes" id="UP000007978"/>
    </source>
</evidence>
<feature type="compositionally biased region" description="Basic and acidic residues" evidence="3">
    <location>
        <begin position="59"/>
        <end position="70"/>
    </location>
</feature>
<evidence type="ECO:0000256" key="2">
    <source>
        <dbReference type="ARBA" id="ARBA00023242"/>
    </source>
</evidence>
<evidence type="ECO:0000256" key="3">
    <source>
        <dbReference type="SAM" id="MobiDB-lite"/>
    </source>
</evidence>
<dbReference type="GO" id="GO:0003677">
    <property type="term" value="F:DNA binding"/>
    <property type="evidence" value="ECO:0007669"/>
    <property type="project" value="InterPro"/>
</dbReference>
<evidence type="ECO:0000313" key="5">
    <source>
        <dbReference type="EMBL" id="EKJ73845.1"/>
    </source>
</evidence>
<feature type="domain" description="Zn(2)-C6 fungal-type" evidence="4">
    <location>
        <begin position="12"/>
        <end position="46"/>
    </location>
</feature>
<dbReference type="PANTHER" id="PTHR47425">
    <property type="entry name" value="FARB-RELATED"/>
    <property type="match status" value="1"/>
</dbReference>
<protein>
    <recommendedName>
        <fullName evidence="4">Zn(2)-C6 fungal-type domain-containing protein</fullName>
    </recommendedName>
</protein>
<dbReference type="InterPro" id="IPR052761">
    <property type="entry name" value="Fungal_Detox/Toxin_TFs"/>
</dbReference>
<keyword evidence="1" id="KW-0479">Metal-binding</keyword>